<evidence type="ECO:0000259" key="23">
    <source>
        <dbReference type="SMART" id="SM00331"/>
    </source>
</evidence>
<dbReference type="InterPro" id="IPR036457">
    <property type="entry name" value="PPM-type-like_dom_sf"/>
</dbReference>
<keyword evidence="16" id="KW-0464">Manganese</keyword>
<dbReference type="PANTHER" id="PTHR43156:SF2">
    <property type="entry name" value="STAGE II SPORULATION PROTEIN E"/>
    <property type="match status" value="1"/>
</dbReference>
<comment type="function">
    <text evidence="18">Primarily acts as an independent SigF regulator that is sensitive to the osmosensory signal, mediating the cross talk of PknD with the SigF regulon. Possesses both phosphatase and kinase activities. The kinase domain functions as a classic anti-sigma factor-like kinase to phosphorylate the anti-anti-sigma factor domain at the canonical regulatory site, and the phosphatase domain antagonizes this activity.</text>
</comment>
<comment type="catalytic activity">
    <reaction evidence="17">
        <text>O-phospho-L-seryl-[protein] + H2O = L-seryl-[protein] + phosphate</text>
        <dbReference type="Rhea" id="RHEA:20629"/>
        <dbReference type="Rhea" id="RHEA-COMP:9863"/>
        <dbReference type="Rhea" id="RHEA-COMP:11604"/>
        <dbReference type="ChEBI" id="CHEBI:15377"/>
        <dbReference type="ChEBI" id="CHEBI:29999"/>
        <dbReference type="ChEBI" id="CHEBI:43474"/>
        <dbReference type="ChEBI" id="CHEBI:83421"/>
        <dbReference type="EC" id="3.1.3.16"/>
    </reaction>
</comment>
<comment type="subcellular location">
    <subcellularLocation>
        <location evidence="1">Cell membrane</location>
        <topology evidence="1">Multi-pass membrane protein</topology>
    </subcellularLocation>
</comment>
<dbReference type="GO" id="GO:0004722">
    <property type="term" value="F:protein serine/threonine phosphatase activity"/>
    <property type="evidence" value="ECO:0007669"/>
    <property type="project" value="UniProtKB-EC"/>
</dbReference>
<keyword evidence="4" id="KW-0597">Phosphoprotein</keyword>
<evidence type="ECO:0000256" key="4">
    <source>
        <dbReference type="ARBA" id="ARBA00022553"/>
    </source>
</evidence>
<evidence type="ECO:0000256" key="3">
    <source>
        <dbReference type="ARBA" id="ARBA00022475"/>
    </source>
</evidence>
<feature type="transmembrane region" description="Helical" evidence="21">
    <location>
        <begin position="20"/>
        <end position="41"/>
    </location>
</feature>
<dbReference type="Pfam" id="PF17203">
    <property type="entry name" value="sCache_3_2"/>
    <property type="match status" value="1"/>
</dbReference>
<evidence type="ECO:0000256" key="2">
    <source>
        <dbReference type="ARBA" id="ARBA00013081"/>
    </source>
</evidence>
<evidence type="ECO:0000256" key="13">
    <source>
        <dbReference type="ARBA" id="ARBA00022912"/>
    </source>
</evidence>
<evidence type="ECO:0000313" key="25">
    <source>
        <dbReference type="Proteomes" id="UP000317940"/>
    </source>
</evidence>
<dbReference type="InterPro" id="IPR029016">
    <property type="entry name" value="GAF-like_dom_sf"/>
</dbReference>
<dbReference type="InterPro" id="IPR003594">
    <property type="entry name" value="HATPase_dom"/>
</dbReference>
<keyword evidence="10" id="KW-0378">Hydrolase</keyword>
<keyword evidence="25" id="KW-1185">Reference proteome</keyword>
<dbReference type="GO" id="GO:0016301">
    <property type="term" value="F:kinase activity"/>
    <property type="evidence" value="ECO:0007669"/>
    <property type="project" value="UniProtKB-KW"/>
</dbReference>
<feature type="domain" description="PPM-type phosphatase" evidence="23">
    <location>
        <begin position="551"/>
        <end position="777"/>
    </location>
</feature>
<evidence type="ECO:0000256" key="9">
    <source>
        <dbReference type="ARBA" id="ARBA00022777"/>
    </source>
</evidence>
<feature type="domain" description="GAF" evidence="22">
    <location>
        <begin position="358"/>
        <end position="533"/>
    </location>
</feature>
<evidence type="ECO:0000256" key="10">
    <source>
        <dbReference type="ARBA" id="ARBA00022801"/>
    </source>
</evidence>
<dbReference type="Pfam" id="PF13185">
    <property type="entry name" value="GAF_2"/>
    <property type="match status" value="1"/>
</dbReference>
<evidence type="ECO:0000256" key="6">
    <source>
        <dbReference type="ARBA" id="ARBA00022692"/>
    </source>
</evidence>
<keyword evidence="11" id="KW-0067">ATP-binding</keyword>
<evidence type="ECO:0000256" key="14">
    <source>
        <dbReference type="ARBA" id="ARBA00022989"/>
    </source>
</evidence>
<dbReference type="AlphaFoldDB" id="A0A561UBY3"/>
<proteinExistence type="predicted"/>
<evidence type="ECO:0000256" key="19">
    <source>
        <dbReference type="ARBA" id="ARBA00075117"/>
    </source>
</evidence>
<evidence type="ECO:0000313" key="24">
    <source>
        <dbReference type="EMBL" id="TWF96856.1"/>
    </source>
</evidence>
<keyword evidence="6 21" id="KW-0812">Transmembrane</keyword>
<feature type="transmembrane region" description="Helical" evidence="21">
    <location>
        <begin position="178"/>
        <end position="200"/>
    </location>
</feature>
<dbReference type="Proteomes" id="UP000317940">
    <property type="component" value="Unassembled WGS sequence"/>
</dbReference>
<name>A0A561UBY3_9ACTN</name>
<dbReference type="SMART" id="SM00065">
    <property type="entry name" value="GAF"/>
    <property type="match status" value="1"/>
</dbReference>
<evidence type="ECO:0000256" key="18">
    <source>
        <dbReference type="ARBA" id="ARBA00056274"/>
    </source>
</evidence>
<dbReference type="EC" id="3.1.3.16" evidence="2"/>
<keyword evidence="7" id="KW-0479">Metal-binding</keyword>
<dbReference type="Gene3D" id="3.60.40.10">
    <property type="entry name" value="PPM-type phosphatase domain"/>
    <property type="match status" value="1"/>
</dbReference>
<keyword evidence="5" id="KW-0808">Transferase</keyword>
<dbReference type="GO" id="GO:0046872">
    <property type="term" value="F:metal ion binding"/>
    <property type="evidence" value="ECO:0007669"/>
    <property type="project" value="UniProtKB-KW"/>
</dbReference>
<dbReference type="FunFam" id="3.30.450.40:FF:000035">
    <property type="entry name" value="PAS sensor protein"/>
    <property type="match status" value="1"/>
</dbReference>
<organism evidence="24 25">
    <name type="scientific">Kitasatospora viridis</name>
    <dbReference type="NCBI Taxonomy" id="281105"/>
    <lineage>
        <taxon>Bacteria</taxon>
        <taxon>Bacillati</taxon>
        <taxon>Actinomycetota</taxon>
        <taxon>Actinomycetes</taxon>
        <taxon>Kitasatosporales</taxon>
        <taxon>Streptomycetaceae</taxon>
        <taxon>Kitasatospora</taxon>
    </lineage>
</organism>
<evidence type="ECO:0000256" key="7">
    <source>
        <dbReference type="ARBA" id="ARBA00022723"/>
    </source>
</evidence>
<comment type="caution">
    <text evidence="24">The sequence shown here is derived from an EMBL/GenBank/DDBJ whole genome shotgun (WGS) entry which is preliminary data.</text>
</comment>
<evidence type="ECO:0000256" key="16">
    <source>
        <dbReference type="ARBA" id="ARBA00023211"/>
    </source>
</evidence>
<dbReference type="InterPro" id="IPR036890">
    <property type="entry name" value="HATPase_C_sf"/>
</dbReference>
<dbReference type="SUPFAM" id="SSF55781">
    <property type="entry name" value="GAF domain-like"/>
    <property type="match status" value="1"/>
</dbReference>
<dbReference type="InterPro" id="IPR052016">
    <property type="entry name" value="Bact_Sigma-Reg"/>
</dbReference>
<evidence type="ECO:0000256" key="12">
    <source>
        <dbReference type="ARBA" id="ARBA00022842"/>
    </source>
</evidence>
<reference evidence="24 25" key="1">
    <citation type="submission" date="2019-06" db="EMBL/GenBank/DDBJ databases">
        <title>Sequencing the genomes of 1000 actinobacteria strains.</title>
        <authorList>
            <person name="Klenk H.-P."/>
        </authorList>
    </citation>
    <scope>NUCLEOTIDE SEQUENCE [LARGE SCALE GENOMIC DNA]</scope>
    <source>
        <strain evidence="24 25">DSM 44826</strain>
    </source>
</reference>
<evidence type="ECO:0000259" key="22">
    <source>
        <dbReference type="SMART" id="SM00065"/>
    </source>
</evidence>
<sequence>MARKNRTRRVRGVRSLAGQVFALQVLVVVLLVLAAVLALVLESQRASNTEVRNRSIAVAESFANGPGTAAALRAPDPTAVLEPRAEAARIGAGVDFIVVINPQGIRLTHPEPALIGKPFQGDYQPALQGRTVVQRIGSPIGELVQAVVPLRDTDGTIVGAVSAGVTVSRATSVVDRQLPLVLGTAAGALVLATVGTALAVRRLRRQTHGLAPAEMTRMYEHHDAVLHAVREGVLIIGPEKRGIGPERRGSGGERHRADTLLLANDEARRLLGLSAEAEGRPVGELDLDPSVAELLGSGRPVSDEVAVSKGRPLLVNVRATDLAGGPPGSVVTLRDSTELQAAVARADAAGRRLTLLYDASVAIGTTLDVARTAEELAEVAVPRFADQVSVDLAETVLAGAEPVPQDSLRMRRVARVGSPTDGFYPVGEAITVRPGSPQGRSLSSGEAVLDADLASSPDWQAQDSARSAAMLAAGVHSVIRVPLRGRGVQLGIAKFWRAGGSPRFEPEDLSLAEELAARAAVCIDNARRYTREHAMAVTLQRSLLPQGLPEQTALLVASRYLPAQAGVGGDWFDLIPLPGSRVALVVGDVVGHGLHAAATMGRLRTAVHNFAMLDLAPDELLGHLDELVARLDQEQRQEPGGSQAVTGAGCLIAVYDPVSRECVLARAGHPPPALVGPDGSVEFPEVPAGPPLGVGGLPFVSARLRPAEGTLLVLYTDGLLEDRDRDLDSGLDSGLDLLRRSLQQERGHDPERTCDGVLADLLPARPVDDVALLVARTRVLPPDRVARWSVEKDPAAVGEVRAAVSRQLDRWGLTEQAFVTELVLSELLTNAIRYAAEPITVRLLFDRVLTCEVSDASSTAPHLRYAAETDEGGRGLFLVAQLAERWGTRYTRTGKVIWAEQELD</sequence>
<keyword evidence="14 21" id="KW-1133">Transmembrane helix</keyword>
<keyword evidence="8" id="KW-0547">Nucleotide-binding</keyword>
<dbReference type="EMBL" id="VIWT01000001">
    <property type="protein sequence ID" value="TWF96856.1"/>
    <property type="molecule type" value="Genomic_DNA"/>
</dbReference>
<dbReference type="CDD" id="cd16936">
    <property type="entry name" value="HATPase_RsbW-like"/>
    <property type="match status" value="1"/>
</dbReference>
<dbReference type="InterPro" id="IPR029151">
    <property type="entry name" value="Sensor-like_sf"/>
</dbReference>
<accession>A0A561UBY3</accession>
<dbReference type="SUPFAM" id="SSF81606">
    <property type="entry name" value="PP2C-like"/>
    <property type="match status" value="1"/>
</dbReference>
<dbReference type="SUPFAM" id="SSF103190">
    <property type="entry name" value="Sensory domain-like"/>
    <property type="match status" value="1"/>
</dbReference>
<dbReference type="CDD" id="cd18773">
    <property type="entry name" value="PDC1_HK_sensor"/>
    <property type="match status" value="1"/>
</dbReference>
<dbReference type="SMART" id="SM00331">
    <property type="entry name" value="PP2C_SIG"/>
    <property type="match status" value="1"/>
</dbReference>
<evidence type="ECO:0000256" key="20">
    <source>
        <dbReference type="ARBA" id="ARBA00081350"/>
    </source>
</evidence>
<dbReference type="Pfam" id="PF07228">
    <property type="entry name" value="SpoIIE"/>
    <property type="match status" value="1"/>
</dbReference>
<dbReference type="Gene3D" id="3.30.450.40">
    <property type="match status" value="1"/>
</dbReference>
<keyword evidence="12" id="KW-0460">Magnesium</keyword>
<gene>
    <name evidence="24" type="ORF">FHX73_11629</name>
</gene>
<dbReference type="InterPro" id="IPR033463">
    <property type="entry name" value="sCache_3"/>
</dbReference>
<dbReference type="SUPFAM" id="SSF55874">
    <property type="entry name" value="ATPase domain of HSP90 chaperone/DNA topoisomerase II/histidine kinase"/>
    <property type="match status" value="1"/>
</dbReference>
<dbReference type="OrthoDB" id="118142at2"/>
<protein>
    <recommendedName>
        <fullName evidence="2">protein-serine/threonine phosphatase</fullName>
        <ecNumber evidence="2">3.1.3.16</ecNumber>
    </recommendedName>
    <alternativeName>
        <fullName evidence="20">Protein-serine/threonine phosphatase</fullName>
    </alternativeName>
    <alternativeName>
        <fullName evidence="19">Serine/threonine-protein kinase</fullName>
    </alternativeName>
</protein>
<dbReference type="FunFam" id="3.60.40.10:FF:000005">
    <property type="entry name" value="Serine/threonine protein phosphatase"/>
    <property type="match status" value="1"/>
</dbReference>
<evidence type="ECO:0000256" key="11">
    <source>
        <dbReference type="ARBA" id="ARBA00022840"/>
    </source>
</evidence>
<dbReference type="Pfam" id="PF13581">
    <property type="entry name" value="HATPase_c_2"/>
    <property type="match status" value="1"/>
</dbReference>
<dbReference type="PANTHER" id="PTHR43156">
    <property type="entry name" value="STAGE II SPORULATION PROTEIN E-RELATED"/>
    <property type="match status" value="1"/>
</dbReference>
<dbReference type="RefSeq" id="WP_145903154.1">
    <property type="nucleotide sequence ID" value="NZ_BAAAMZ010000004.1"/>
</dbReference>
<dbReference type="Gene3D" id="3.30.565.10">
    <property type="entry name" value="Histidine kinase-like ATPase, C-terminal domain"/>
    <property type="match status" value="1"/>
</dbReference>
<keyword evidence="9" id="KW-0418">Kinase</keyword>
<dbReference type="GO" id="GO:0005886">
    <property type="term" value="C:plasma membrane"/>
    <property type="evidence" value="ECO:0007669"/>
    <property type="project" value="UniProtKB-SubCell"/>
</dbReference>
<keyword evidence="13" id="KW-0904">Protein phosphatase</keyword>
<evidence type="ECO:0000256" key="15">
    <source>
        <dbReference type="ARBA" id="ARBA00023136"/>
    </source>
</evidence>
<keyword evidence="15 21" id="KW-0472">Membrane</keyword>
<evidence type="ECO:0000256" key="17">
    <source>
        <dbReference type="ARBA" id="ARBA00047761"/>
    </source>
</evidence>
<evidence type="ECO:0000256" key="1">
    <source>
        <dbReference type="ARBA" id="ARBA00004651"/>
    </source>
</evidence>
<evidence type="ECO:0000256" key="5">
    <source>
        <dbReference type="ARBA" id="ARBA00022679"/>
    </source>
</evidence>
<dbReference type="FunFam" id="3.30.565.10:FF:000028">
    <property type="entry name" value="PAS sensor protein"/>
    <property type="match status" value="1"/>
</dbReference>
<dbReference type="GO" id="GO:0005524">
    <property type="term" value="F:ATP binding"/>
    <property type="evidence" value="ECO:0007669"/>
    <property type="project" value="UniProtKB-KW"/>
</dbReference>
<evidence type="ECO:0000256" key="8">
    <source>
        <dbReference type="ARBA" id="ARBA00022741"/>
    </source>
</evidence>
<dbReference type="InterPro" id="IPR003018">
    <property type="entry name" value="GAF"/>
</dbReference>
<dbReference type="Gene3D" id="3.30.450.20">
    <property type="entry name" value="PAS domain"/>
    <property type="match status" value="2"/>
</dbReference>
<dbReference type="InterPro" id="IPR001932">
    <property type="entry name" value="PPM-type_phosphatase-like_dom"/>
</dbReference>
<keyword evidence="3" id="KW-1003">Cell membrane</keyword>
<evidence type="ECO:0000256" key="21">
    <source>
        <dbReference type="SAM" id="Phobius"/>
    </source>
</evidence>